<evidence type="ECO:0000313" key="6">
    <source>
        <dbReference type="Proteomes" id="UP000000849"/>
    </source>
</evidence>
<feature type="domain" description="HTH marR-type" evidence="4">
    <location>
        <begin position="10"/>
        <end position="149"/>
    </location>
</feature>
<dbReference type="Proteomes" id="UP000000849">
    <property type="component" value="Chromosome"/>
</dbReference>
<dbReference type="Pfam" id="PF12802">
    <property type="entry name" value="MarR_2"/>
    <property type="match status" value="1"/>
</dbReference>
<protein>
    <submittedName>
        <fullName evidence="5">Transcriptional regulator, MarR family</fullName>
    </submittedName>
</protein>
<evidence type="ECO:0000256" key="3">
    <source>
        <dbReference type="ARBA" id="ARBA00023163"/>
    </source>
</evidence>
<dbReference type="SUPFAM" id="SSF46785">
    <property type="entry name" value="Winged helix' DNA-binding domain"/>
    <property type="match status" value="1"/>
</dbReference>
<dbReference type="InterPro" id="IPR000835">
    <property type="entry name" value="HTH_MarR-typ"/>
</dbReference>
<evidence type="ECO:0000256" key="2">
    <source>
        <dbReference type="ARBA" id="ARBA00023125"/>
    </source>
</evidence>
<dbReference type="GO" id="GO:0003677">
    <property type="term" value="F:DNA binding"/>
    <property type="evidence" value="ECO:0007669"/>
    <property type="project" value="UniProtKB-KW"/>
</dbReference>
<sequence length="157" mass="16957">MLGCDDVVVTDPLPLDLARHTGFLVRRTQQAHLAVWAQEVGPRLTNVQFGVLNVLHQRGEASQRELCDQLDLDRSTVAGLVARLEGRGLVARARATADRRRNVVRLTAEGLDLLADVAGAAARVDHVLTSALTPQERLTLQALLTRVLDAAPSATSD</sequence>
<dbReference type="SMART" id="SM00347">
    <property type="entry name" value="HTH_MARR"/>
    <property type="match status" value="1"/>
</dbReference>
<dbReference type="STRING" id="446466.Cfla_0283"/>
<accession>D5UGZ9</accession>
<keyword evidence="6" id="KW-1185">Reference proteome</keyword>
<dbReference type="InterPro" id="IPR023187">
    <property type="entry name" value="Tscrpt_reg_MarR-type_CS"/>
</dbReference>
<gene>
    <name evidence="5" type="ordered locus">Cfla_0283</name>
</gene>
<organism evidence="5 6">
    <name type="scientific">Cellulomonas flavigena (strain ATCC 482 / DSM 20109 / BCRC 11376 / JCM 18109 / NBRC 3775 / NCIMB 8073 / NRS 134)</name>
    <dbReference type="NCBI Taxonomy" id="446466"/>
    <lineage>
        <taxon>Bacteria</taxon>
        <taxon>Bacillati</taxon>
        <taxon>Actinomycetota</taxon>
        <taxon>Actinomycetes</taxon>
        <taxon>Micrococcales</taxon>
        <taxon>Cellulomonadaceae</taxon>
        <taxon>Cellulomonas</taxon>
    </lineage>
</organism>
<evidence type="ECO:0000259" key="4">
    <source>
        <dbReference type="PROSITE" id="PS50995"/>
    </source>
</evidence>
<dbReference type="PROSITE" id="PS50995">
    <property type="entry name" value="HTH_MARR_2"/>
    <property type="match status" value="1"/>
</dbReference>
<dbReference type="Gene3D" id="1.10.10.10">
    <property type="entry name" value="Winged helix-like DNA-binding domain superfamily/Winged helix DNA-binding domain"/>
    <property type="match status" value="1"/>
</dbReference>
<dbReference type="PRINTS" id="PR00598">
    <property type="entry name" value="HTHMARR"/>
</dbReference>
<dbReference type="HOGENOM" id="CLU_083287_4_0_11"/>
<dbReference type="KEGG" id="cfl:Cfla_0283"/>
<dbReference type="InterPro" id="IPR036388">
    <property type="entry name" value="WH-like_DNA-bd_sf"/>
</dbReference>
<keyword evidence="3" id="KW-0804">Transcription</keyword>
<keyword evidence="2" id="KW-0238">DNA-binding</keyword>
<dbReference type="InterPro" id="IPR036390">
    <property type="entry name" value="WH_DNA-bd_sf"/>
</dbReference>
<name>D5UGZ9_CELFN</name>
<dbReference type="AlphaFoldDB" id="D5UGZ9"/>
<dbReference type="eggNOG" id="COG1846">
    <property type="taxonomic scope" value="Bacteria"/>
</dbReference>
<evidence type="ECO:0000256" key="1">
    <source>
        <dbReference type="ARBA" id="ARBA00023015"/>
    </source>
</evidence>
<dbReference type="GO" id="GO:0003700">
    <property type="term" value="F:DNA-binding transcription factor activity"/>
    <property type="evidence" value="ECO:0007669"/>
    <property type="project" value="InterPro"/>
</dbReference>
<dbReference type="EMBL" id="CP001964">
    <property type="protein sequence ID" value="ADG73202.1"/>
    <property type="molecule type" value="Genomic_DNA"/>
</dbReference>
<dbReference type="PANTHER" id="PTHR42756:SF1">
    <property type="entry name" value="TRANSCRIPTIONAL REPRESSOR OF EMRAB OPERON"/>
    <property type="match status" value="1"/>
</dbReference>
<evidence type="ECO:0000313" key="5">
    <source>
        <dbReference type="EMBL" id="ADG73202.1"/>
    </source>
</evidence>
<proteinExistence type="predicted"/>
<dbReference type="PANTHER" id="PTHR42756">
    <property type="entry name" value="TRANSCRIPTIONAL REGULATOR, MARR"/>
    <property type="match status" value="1"/>
</dbReference>
<dbReference type="PROSITE" id="PS01117">
    <property type="entry name" value="HTH_MARR_1"/>
    <property type="match status" value="1"/>
</dbReference>
<reference evidence="5 6" key="1">
    <citation type="journal article" date="2010" name="Stand. Genomic Sci.">
        <title>Complete genome sequence of Cellulomonas flavigena type strain (134).</title>
        <authorList>
            <person name="Abt B."/>
            <person name="Foster B."/>
            <person name="Lapidus A."/>
            <person name="Clum A."/>
            <person name="Sun H."/>
            <person name="Pukall R."/>
            <person name="Lucas S."/>
            <person name="Glavina Del Rio T."/>
            <person name="Nolan M."/>
            <person name="Tice H."/>
            <person name="Cheng J.F."/>
            <person name="Pitluck S."/>
            <person name="Liolios K."/>
            <person name="Ivanova N."/>
            <person name="Mavromatis K."/>
            <person name="Ovchinnikova G."/>
            <person name="Pati A."/>
            <person name="Goodwin L."/>
            <person name="Chen A."/>
            <person name="Palaniappan K."/>
            <person name="Land M."/>
            <person name="Hauser L."/>
            <person name="Chang Y.J."/>
            <person name="Jeffries C.D."/>
            <person name="Rohde M."/>
            <person name="Goker M."/>
            <person name="Woyke T."/>
            <person name="Bristow J."/>
            <person name="Eisen J.A."/>
            <person name="Markowitz V."/>
            <person name="Hugenholtz P."/>
            <person name="Kyrpides N.C."/>
            <person name="Klenk H.P."/>
        </authorList>
    </citation>
    <scope>NUCLEOTIDE SEQUENCE [LARGE SCALE GENOMIC DNA]</scope>
    <source>
        <strain evidence="6">ATCC 482 / DSM 20109 / BCRC 11376 / JCM 18109 / NBRC 3775 / NCIMB 8073 / NRS 134</strain>
    </source>
</reference>
<keyword evidence="1" id="KW-0805">Transcription regulation</keyword>